<dbReference type="PROSITE" id="PS50144">
    <property type="entry name" value="MATH"/>
    <property type="match status" value="1"/>
</dbReference>
<dbReference type="Gene3D" id="3.30.710.10">
    <property type="entry name" value="Potassium Channel Kv1.1, Chain A"/>
    <property type="match status" value="1"/>
</dbReference>
<feature type="region of interest" description="Disordered" evidence="1">
    <location>
        <begin position="227"/>
        <end position="254"/>
    </location>
</feature>
<dbReference type="InterPro" id="IPR002083">
    <property type="entry name" value="MATH/TRAF_dom"/>
</dbReference>
<sequence length="485" mass="54217">MKDIHVGVDGYYAEEQFVNVHFHGFSQLSEKVGGYVASSAFDCHGFEWKVRLYPRGDKRTKKSPSAENPQTENLEDVGMFLHFLSGDSEEALYCSAMFSMAIPKMGITHKSSTPHIFKKGSKHLGYCDFASREEVLSKGCVDDTLTVKVGIQAFVPKEKVWKPTNVMQNTMLKNLQNEVMADIAFLVGPEDKQERICANSTILLMHMPAMKDLIYLAKQKRAVERKFAESANSMPNKEAQEDEGTAVDEKGKIESTDDAINYLEGVVATSDGPDEVPVERSPDPPNADISNDSDDEIIDDDVDDDDERSNRQCVIELPRISPKYFNWMLRFVYAGDSSFIETAEKFELTHALIVANQFDCWGLKLMIEAQLMEHHLDLHSCVDLLLFADGYSCTMLKEECIKLVAKNIGPLMAKGKCSKLVGCSNLMTEIHSCCAGTPCDGIEDEYTDMSVGELYGLLEIHGTVLESDMSRLMLLELVRSTLDED</sequence>
<dbReference type="Gene3D" id="1.25.40.420">
    <property type="match status" value="1"/>
</dbReference>
<evidence type="ECO:0000256" key="1">
    <source>
        <dbReference type="SAM" id="MobiDB-lite"/>
    </source>
</evidence>
<dbReference type="AlphaFoldDB" id="A0A7R9ZQK1"/>
<dbReference type="CDD" id="cd00121">
    <property type="entry name" value="MATH"/>
    <property type="match status" value="1"/>
</dbReference>
<evidence type="ECO:0000313" key="3">
    <source>
        <dbReference type="EMBL" id="CAD8340573.1"/>
    </source>
</evidence>
<dbReference type="SUPFAM" id="SSF54695">
    <property type="entry name" value="POZ domain"/>
    <property type="match status" value="1"/>
</dbReference>
<evidence type="ECO:0000259" key="2">
    <source>
        <dbReference type="PROSITE" id="PS50144"/>
    </source>
</evidence>
<proteinExistence type="predicted"/>
<dbReference type="PANTHER" id="PTHR26379">
    <property type="entry name" value="BTB/POZ AND MATH DOMAIN-CONTAINING PROTEIN 1"/>
    <property type="match status" value="1"/>
</dbReference>
<dbReference type="SUPFAM" id="SSF49599">
    <property type="entry name" value="TRAF domain-like"/>
    <property type="match status" value="1"/>
</dbReference>
<dbReference type="Pfam" id="PF22486">
    <property type="entry name" value="MATH_2"/>
    <property type="match status" value="1"/>
</dbReference>
<feature type="compositionally biased region" description="Acidic residues" evidence="1">
    <location>
        <begin position="291"/>
        <end position="307"/>
    </location>
</feature>
<dbReference type="InterPro" id="IPR011333">
    <property type="entry name" value="SKP1/BTB/POZ_sf"/>
</dbReference>
<dbReference type="PANTHER" id="PTHR26379:SF187">
    <property type="entry name" value="OS07G0655300 PROTEIN"/>
    <property type="match status" value="1"/>
</dbReference>
<dbReference type="Gene3D" id="2.60.210.10">
    <property type="entry name" value="Apoptosis, Tumor Necrosis Factor Receptor Associated Protein 2, Chain A"/>
    <property type="match status" value="1"/>
</dbReference>
<feature type="region of interest" description="Disordered" evidence="1">
    <location>
        <begin position="269"/>
        <end position="308"/>
    </location>
</feature>
<dbReference type="InterPro" id="IPR045005">
    <property type="entry name" value="BPM1-6"/>
</dbReference>
<organism evidence="3">
    <name type="scientific">Craspedostauros australis</name>
    <dbReference type="NCBI Taxonomy" id="1486917"/>
    <lineage>
        <taxon>Eukaryota</taxon>
        <taxon>Sar</taxon>
        <taxon>Stramenopiles</taxon>
        <taxon>Ochrophyta</taxon>
        <taxon>Bacillariophyta</taxon>
        <taxon>Bacillariophyceae</taxon>
        <taxon>Bacillariophycidae</taxon>
        <taxon>Naviculales</taxon>
        <taxon>Naviculaceae</taxon>
        <taxon>Craspedostauros</taxon>
    </lineage>
</organism>
<accession>A0A7R9ZQK1</accession>
<dbReference type="EMBL" id="HBEF01020567">
    <property type="protein sequence ID" value="CAD8340573.1"/>
    <property type="molecule type" value="Transcribed_RNA"/>
</dbReference>
<gene>
    <name evidence="3" type="ORF">CAUS1442_LOCUS12707</name>
</gene>
<reference evidence="3" key="1">
    <citation type="submission" date="2021-01" db="EMBL/GenBank/DDBJ databases">
        <authorList>
            <person name="Corre E."/>
            <person name="Pelletier E."/>
            <person name="Niang G."/>
            <person name="Scheremetjew M."/>
            <person name="Finn R."/>
            <person name="Kale V."/>
            <person name="Holt S."/>
            <person name="Cochrane G."/>
            <person name="Meng A."/>
            <person name="Brown T."/>
            <person name="Cohen L."/>
        </authorList>
    </citation>
    <scope>NUCLEOTIDE SEQUENCE</scope>
    <source>
        <strain evidence="3">CCMP3328</strain>
    </source>
</reference>
<dbReference type="GO" id="GO:0016567">
    <property type="term" value="P:protein ubiquitination"/>
    <property type="evidence" value="ECO:0007669"/>
    <property type="project" value="InterPro"/>
</dbReference>
<protein>
    <recommendedName>
        <fullName evidence="2">MATH domain-containing protein</fullName>
    </recommendedName>
</protein>
<name>A0A7R9ZQK1_9STRA</name>
<feature type="domain" description="MATH" evidence="2">
    <location>
        <begin position="15"/>
        <end position="151"/>
    </location>
</feature>
<dbReference type="InterPro" id="IPR008974">
    <property type="entry name" value="TRAF-like"/>
</dbReference>